<dbReference type="Proteomes" id="UP001318040">
    <property type="component" value="Chromosome 35"/>
</dbReference>
<dbReference type="InterPro" id="IPR048370">
    <property type="entry name" value="ZSWIM4-8_C"/>
</dbReference>
<evidence type="ECO:0000256" key="2">
    <source>
        <dbReference type="ARBA" id="ARBA00022771"/>
    </source>
</evidence>
<sequence>MAQDAATSEPPAKRICVRSPGHQHHHHHYQQQQQKQPESLLDLSAKAVAQWWPYEQVEARYSRVPEPVQRRIVFWSFPRNEREIRLYSSMLCGSEESAGGPAGGGAAGGGTAGAEDADARLPFRRGLQLLERGCVESVLQVGFHLSGTVTDSDRTLRVALSFDRCKLTSVSCGCGERGIVYCAHVAALALHRIRRAERVQLRLPISETLSQLSRDQLQKLAQYLIAAHHTEVLPTAQRLADEILSCDSQINQLHGAPDPTAGAAIDDANCWHLDEEQVREQVRHFLSQGGYFCAGKQLTSMFAKVREMLKMRDCNGARMLTLMTEQFMADPRLSAWQHQGVAKLDKFRQLWDELGSLWMCVVLNPHCRPSERAGWLRLLRRWDETEFCPSEDGNPSGDLLEPVGALPGVPLTDGARRRRTVFARAVEAGELDWRDAHLQKIIAGDYETCNHGDPQQHQQQQQQQTQQPHLLGARGRPLWHEYFPTACARVDALRSHGYATEALRLAVTVASTLLFQQEKQLREYQQQRKESLHKESTSVMNPEGWVGHPLDPVGTLYDTLTEACRSGDEPGVSADGSASSKAPSFHHVPFPGGRDGESYLTLALEVALLGLGQQRCMPPGSAAQRLACRHEEQLIGRLGELALDEPLGRVLRRQAELQLDGGPYSGLGKVVHRESVPMHTYAKFLFSALLPWDAELAYSVGFQAMRFPALLSARDSSPPPLLPTWPLPWAVLDHLETQQCELASTMLTSAKGDMLRVRMVLRAIKMHMRSPRLLFRLAKDAFKVSTEGTRDNRMLAVGFFLGRTSAQMTLRSANWRRQEMVRWVVTAATEVGMEALVNLMQSWQQFFTPVEATTIVAPAITSHGLRSHQPGLCPEFPRHAEELAGLARALALECAVRDPANCAYSALTLCESDPRAFDAAYRVVLDSADSGALAWLQLFTVARFMDHRGYPLRAYKLAALALARLSIAHNQDTHPAVNDVLWACALAHSLGRNELAAIIPLVIKGVECPTVLADVLRRCTMGPPGILSRRPACPRGSSTAAAAAVAASMPLPAEQPPLRQLLETTLSAYVRTAHSRLAHISPRHYAEFVDFLCKAREAFSLSPDGHVQFGRFLDGLKQTYKGKKKLMLLVRERFG</sequence>
<feature type="region of interest" description="Disordered" evidence="4">
    <location>
        <begin position="447"/>
        <end position="469"/>
    </location>
</feature>
<protein>
    <submittedName>
        <fullName evidence="7">Zinc finger SWIM domain-containing protein 4-like isoform X1</fullName>
    </submittedName>
</protein>
<dbReference type="PANTHER" id="PTHR22619:SF4">
    <property type="entry name" value="ZINC FINGER SWIM DOMAIN-CONTAINING PROTEIN 4"/>
    <property type="match status" value="1"/>
</dbReference>
<dbReference type="PANTHER" id="PTHR22619">
    <property type="entry name" value="ZINC FINGER SWIM DOMAIN CONTAINING PROTEIN 4, 5, 6"/>
    <property type="match status" value="1"/>
</dbReference>
<dbReference type="GO" id="GO:0031462">
    <property type="term" value="C:Cul2-RING ubiquitin ligase complex"/>
    <property type="evidence" value="ECO:0007669"/>
    <property type="project" value="TreeGrafter"/>
</dbReference>
<evidence type="ECO:0000259" key="5">
    <source>
        <dbReference type="Pfam" id="PF21055"/>
    </source>
</evidence>
<proteinExistence type="predicted"/>
<dbReference type="AlphaFoldDB" id="A0AAJ7TPK7"/>
<name>A0AAJ7TPK7_PETMA</name>
<evidence type="ECO:0000256" key="1">
    <source>
        <dbReference type="ARBA" id="ARBA00022723"/>
    </source>
</evidence>
<feature type="region of interest" description="Disordered" evidence="4">
    <location>
        <begin position="567"/>
        <end position="586"/>
    </location>
</feature>
<keyword evidence="3" id="KW-0862">Zinc</keyword>
<gene>
    <name evidence="7" type="primary">LOC116948836</name>
</gene>
<feature type="compositionally biased region" description="Low complexity" evidence="4">
    <location>
        <begin position="455"/>
        <end position="467"/>
    </location>
</feature>
<evidence type="ECO:0000313" key="6">
    <source>
        <dbReference type="Proteomes" id="UP001318040"/>
    </source>
</evidence>
<organism evidence="6 7">
    <name type="scientific">Petromyzon marinus</name>
    <name type="common">Sea lamprey</name>
    <dbReference type="NCBI Taxonomy" id="7757"/>
    <lineage>
        <taxon>Eukaryota</taxon>
        <taxon>Metazoa</taxon>
        <taxon>Chordata</taxon>
        <taxon>Craniata</taxon>
        <taxon>Vertebrata</taxon>
        <taxon>Cyclostomata</taxon>
        <taxon>Hyperoartia</taxon>
        <taxon>Petromyzontiformes</taxon>
        <taxon>Petromyzontidae</taxon>
        <taxon>Petromyzon</taxon>
    </lineage>
</organism>
<evidence type="ECO:0000256" key="3">
    <source>
        <dbReference type="ARBA" id="ARBA00022833"/>
    </source>
</evidence>
<feature type="region of interest" description="Disordered" evidence="4">
    <location>
        <begin position="1"/>
        <end position="39"/>
    </location>
</feature>
<keyword evidence="6" id="KW-1185">Reference proteome</keyword>
<evidence type="ECO:0000313" key="7">
    <source>
        <dbReference type="RefSeq" id="XP_032821861.1"/>
    </source>
</evidence>
<keyword evidence="2" id="KW-0863">Zinc-finger</keyword>
<accession>A0AAJ7TPK7</accession>
<dbReference type="Pfam" id="PF21055">
    <property type="entry name" value="ZSWIM4-8_C"/>
    <property type="match status" value="1"/>
</dbReference>
<feature type="domain" description="ZSWIM4-8 C-terminal" evidence="5">
    <location>
        <begin position="937"/>
        <end position="1126"/>
    </location>
</feature>
<dbReference type="KEGG" id="pmrn:116948836"/>
<dbReference type="GO" id="GO:0008270">
    <property type="term" value="F:zinc ion binding"/>
    <property type="evidence" value="ECO:0007669"/>
    <property type="project" value="UniProtKB-KW"/>
</dbReference>
<evidence type="ECO:0000256" key="4">
    <source>
        <dbReference type="SAM" id="MobiDB-lite"/>
    </source>
</evidence>
<keyword evidence="1" id="KW-0479">Metal-binding</keyword>
<dbReference type="RefSeq" id="XP_032821861.1">
    <property type="nucleotide sequence ID" value="XM_032965970.1"/>
</dbReference>
<reference evidence="7" key="1">
    <citation type="submission" date="2025-08" db="UniProtKB">
        <authorList>
            <consortium name="RefSeq"/>
        </authorList>
    </citation>
    <scope>IDENTIFICATION</scope>
    <source>
        <tissue evidence="7">Sperm</tissue>
    </source>
</reference>